<feature type="domain" description="Glycoside hydrolase family 20 catalytic" evidence="7">
    <location>
        <begin position="238"/>
        <end position="407"/>
    </location>
</feature>
<feature type="domain" description="Glycoside hydrolase family 20 catalytic" evidence="7">
    <location>
        <begin position="414"/>
        <end position="555"/>
    </location>
</feature>
<evidence type="ECO:0000256" key="5">
    <source>
        <dbReference type="ARBA" id="ARBA00023295"/>
    </source>
</evidence>
<evidence type="ECO:0000313" key="9">
    <source>
        <dbReference type="EMBL" id="GIE25874.1"/>
    </source>
</evidence>
<gene>
    <name evidence="9" type="ORF">Ahu01nite_089760</name>
</gene>
<organism evidence="9 10">
    <name type="scientific">Winogradskya humida</name>
    <dbReference type="NCBI Taxonomy" id="113566"/>
    <lineage>
        <taxon>Bacteria</taxon>
        <taxon>Bacillati</taxon>
        <taxon>Actinomycetota</taxon>
        <taxon>Actinomycetes</taxon>
        <taxon>Micromonosporales</taxon>
        <taxon>Micromonosporaceae</taxon>
        <taxon>Winogradskya</taxon>
    </lineage>
</organism>
<evidence type="ECO:0000256" key="2">
    <source>
        <dbReference type="ARBA" id="ARBA00006285"/>
    </source>
</evidence>
<accession>A0ABQ4A4V1</accession>
<dbReference type="PANTHER" id="PTHR22600">
    <property type="entry name" value="BETA-HEXOSAMINIDASE"/>
    <property type="match status" value="1"/>
</dbReference>
<dbReference type="InterPro" id="IPR015882">
    <property type="entry name" value="HEX_bac_N"/>
</dbReference>
<dbReference type="PANTHER" id="PTHR22600:SF57">
    <property type="entry name" value="BETA-N-ACETYLHEXOSAMINIDASE"/>
    <property type="match status" value="1"/>
</dbReference>
<evidence type="ECO:0000256" key="6">
    <source>
        <dbReference type="SAM" id="SignalP"/>
    </source>
</evidence>
<dbReference type="EC" id="3.2.1.52" evidence="3"/>
<evidence type="ECO:0000256" key="4">
    <source>
        <dbReference type="ARBA" id="ARBA00022801"/>
    </source>
</evidence>
<comment type="caution">
    <text evidence="9">The sequence shown here is derived from an EMBL/GenBank/DDBJ whole genome shotgun (WGS) entry which is preliminary data.</text>
</comment>
<comment type="similarity">
    <text evidence="2">Belongs to the glycosyl hydrolase 20 family.</text>
</comment>
<keyword evidence="4" id="KW-0378">Hydrolase</keyword>
<feature type="signal peptide" evidence="6">
    <location>
        <begin position="1"/>
        <end position="28"/>
    </location>
</feature>
<keyword evidence="6" id="KW-0732">Signal</keyword>
<dbReference type="Gene3D" id="3.30.379.10">
    <property type="entry name" value="Chitobiase/beta-hexosaminidase domain 2-like"/>
    <property type="match status" value="1"/>
</dbReference>
<protein>
    <recommendedName>
        <fullName evidence="3">beta-N-acetylhexosaminidase</fullName>
        <ecNumber evidence="3">3.2.1.52</ecNumber>
    </recommendedName>
</protein>
<reference evidence="9 10" key="1">
    <citation type="submission" date="2021-01" db="EMBL/GenBank/DDBJ databases">
        <title>Whole genome shotgun sequence of Actinoplanes humidus NBRC 14915.</title>
        <authorList>
            <person name="Komaki H."/>
            <person name="Tamura T."/>
        </authorList>
    </citation>
    <scope>NUCLEOTIDE SEQUENCE [LARGE SCALE GENOMIC DNA]</scope>
    <source>
        <strain evidence="9 10">NBRC 14915</strain>
    </source>
</reference>
<feature type="domain" description="Beta-hexosaminidase bacterial type N-terminal" evidence="8">
    <location>
        <begin position="100"/>
        <end position="235"/>
    </location>
</feature>
<evidence type="ECO:0000256" key="1">
    <source>
        <dbReference type="ARBA" id="ARBA00001231"/>
    </source>
</evidence>
<dbReference type="SUPFAM" id="SSF51445">
    <property type="entry name" value="(Trans)glycosidases"/>
    <property type="match status" value="1"/>
</dbReference>
<evidence type="ECO:0000259" key="8">
    <source>
        <dbReference type="Pfam" id="PF02838"/>
    </source>
</evidence>
<dbReference type="InterPro" id="IPR015883">
    <property type="entry name" value="Glyco_hydro_20_cat"/>
</dbReference>
<dbReference type="CDD" id="cd06568">
    <property type="entry name" value="GH20_SpHex_like"/>
    <property type="match status" value="1"/>
</dbReference>
<keyword evidence="5" id="KW-0326">Glycosidase</keyword>
<name>A0ABQ4A4V1_9ACTN</name>
<dbReference type="SUPFAM" id="SSF55545">
    <property type="entry name" value="beta-N-acetylhexosaminidase-like domain"/>
    <property type="match status" value="1"/>
</dbReference>
<proteinExistence type="inferred from homology"/>
<dbReference type="Pfam" id="PF00728">
    <property type="entry name" value="Glyco_hydro_20"/>
    <property type="match status" value="2"/>
</dbReference>
<keyword evidence="10" id="KW-1185">Reference proteome</keyword>
<feature type="chain" id="PRO_5046221363" description="beta-N-acetylhexosaminidase" evidence="6">
    <location>
        <begin position="29"/>
        <end position="591"/>
    </location>
</feature>
<comment type="catalytic activity">
    <reaction evidence="1">
        <text>Hydrolysis of terminal non-reducing N-acetyl-D-hexosamine residues in N-acetyl-beta-D-hexosaminides.</text>
        <dbReference type="EC" id="3.2.1.52"/>
    </reaction>
</comment>
<evidence type="ECO:0000313" key="10">
    <source>
        <dbReference type="Proteomes" id="UP000603200"/>
    </source>
</evidence>
<dbReference type="PRINTS" id="PR00738">
    <property type="entry name" value="GLHYDRLASE20"/>
</dbReference>
<sequence length="591" mass="63286">MAIPVMSRLLATAALTLPLFAIPHPAAAAPARSGPTDATQTTSTLNKSMLTESMLTGSTLAAPTLTKSTLTKSTLTTSTLTTSTLTRSMLAGPTGPMLSSVIPAPVEVRPDPGATFRLGALTVIRTQPGSDAARSVGDLLARELRPATGFGLPVLPVAPRALPTISLMLGARDNRLGDEGYRLAVSPTSVTIRANKAAGLFAGTRTLLQLLPAEIDSPRVVRRVWTVAGGDIVDYPRFAYRGAMLDEARHFHTPREVRAYIDEISRFKVNYLHLHLSDDQGWRIQIDSWPRLTSVSGGAGTGVDGEGPGFLTKAQYKDIVAYAAKRYVTIVPEIDMPGHVNAAQVAYPSLTCDGVAPAPRTDTEVGYSSLCIGSDTTYRFVEDVIRELAAITPGPYLHIGGDEAQATSDADYVAFQQRVLPLVAKYGKTAYGWNEIAKAPAASTAVAQFWGTDTTEPDLAAAVTTGTKVVMSPANKAYLDMKYNPSTPLGQDWAALIEVRDAYGWDPATRVAGVGENAVIGVEAPLWSETLRDLDDIEFMAFPRLPAIAELGWSPRSTHDWDSFAARLGAYGPRWTQQGVNFYPSPQIAWS</sequence>
<evidence type="ECO:0000259" key="7">
    <source>
        <dbReference type="Pfam" id="PF00728"/>
    </source>
</evidence>
<dbReference type="EMBL" id="BOMN01000130">
    <property type="protein sequence ID" value="GIE25874.1"/>
    <property type="molecule type" value="Genomic_DNA"/>
</dbReference>
<dbReference type="Gene3D" id="3.20.20.80">
    <property type="entry name" value="Glycosidases"/>
    <property type="match status" value="1"/>
</dbReference>
<evidence type="ECO:0000256" key="3">
    <source>
        <dbReference type="ARBA" id="ARBA00012663"/>
    </source>
</evidence>
<dbReference type="Proteomes" id="UP000603200">
    <property type="component" value="Unassembled WGS sequence"/>
</dbReference>
<dbReference type="InterPro" id="IPR017853">
    <property type="entry name" value="GH"/>
</dbReference>
<dbReference type="InterPro" id="IPR029018">
    <property type="entry name" value="Hex-like_dom2"/>
</dbReference>
<dbReference type="Pfam" id="PF02838">
    <property type="entry name" value="Glyco_hydro_20b"/>
    <property type="match status" value="1"/>
</dbReference>
<dbReference type="InterPro" id="IPR025705">
    <property type="entry name" value="Beta_hexosaminidase_sua/sub"/>
</dbReference>